<evidence type="ECO:0000259" key="4">
    <source>
        <dbReference type="Pfam" id="PF00248"/>
    </source>
</evidence>
<dbReference type="CDD" id="cd19071">
    <property type="entry name" value="AKR_AKR1-5-like"/>
    <property type="match status" value="1"/>
</dbReference>
<dbReference type="SUPFAM" id="SSF51735">
    <property type="entry name" value="NAD(P)-binding Rossmann-fold domains"/>
    <property type="match status" value="1"/>
</dbReference>
<protein>
    <submittedName>
        <fullName evidence="7">Aldo/keto reductase</fullName>
    </submittedName>
</protein>
<dbReference type="Gene3D" id="3.40.50.720">
    <property type="entry name" value="NAD(P)-binding Rossmann-like Domain"/>
    <property type="match status" value="1"/>
</dbReference>
<dbReference type="eggNOG" id="COG0673">
    <property type="taxonomic scope" value="Bacteria"/>
</dbReference>
<evidence type="ECO:0000313" key="7">
    <source>
        <dbReference type="EMBL" id="ADU21805.1"/>
    </source>
</evidence>
<dbReference type="AlphaFoldDB" id="E6UEN6"/>
<name>E6UEN6_RUMA7</name>
<dbReference type="InterPro" id="IPR023210">
    <property type="entry name" value="NADP_OxRdtase_dom"/>
</dbReference>
<organism evidence="7 8">
    <name type="scientific">Ruminococcus albus (strain ATCC 27210 / DSM 20455 / JCM 14654 / NCDO 2250 / 7)</name>
    <dbReference type="NCBI Taxonomy" id="697329"/>
    <lineage>
        <taxon>Bacteria</taxon>
        <taxon>Bacillati</taxon>
        <taxon>Bacillota</taxon>
        <taxon>Clostridia</taxon>
        <taxon>Eubacteriales</taxon>
        <taxon>Oscillospiraceae</taxon>
        <taxon>Ruminococcus</taxon>
    </lineage>
</organism>
<feature type="domain" description="NADP-dependent oxidoreductase" evidence="4">
    <location>
        <begin position="343"/>
        <end position="574"/>
    </location>
</feature>
<dbReference type="Gene3D" id="3.30.360.10">
    <property type="entry name" value="Dihydrodipicolinate Reductase, domain 2"/>
    <property type="match status" value="1"/>
</dbReference>
<dbReference type="STRING" id="697329.Rumal_1290"/>
<dbReference type="RefSeq" id="WP_013497975.1">
    <property type="nucleotide sequence ID" value="NC_014833.1"/>
</dbReference>
<dbReference type="InterPro" id="IPR055170">
    <property type="entry name" value="GFO_IDH_MocA-like_dom"/>
</dbReference>
<dbReference type="PANTHER" id="PTHR43827">
    <property type="entry name" value="2,5-DIKETO-D-GLUCONIC ACID REDUCTASE"/>
    <property type="match status" value="1"/>
</dbReference>
<dbReference type="KEGG" id="ral:Rumal_1290"/>
<keyword evidence="3" id="KW-0560">Oxidoreductase</keyword>
<evidence type="ECO:0000256" key="3">
    <source>
        <dbReference type="ARBA" id="ARBA00023002"/>
    </source>
</evidence>
<feature type="domain" description="Gfo/Idh/MocA-like oxidoreductase N-terminal" evidence="5">
    <location>
        <begin position="7"/>
        <end position="125"/>
    </location>
</feature>
<evidence type="ECO:0000313" key="8">
    <source>
        <dbReference type="Proteomes" id="UP000006919"/>
    </source>
</evidence>
<feature type="domain" description="GFO/IDH/MocA-like oxidoreductase" evidence="6">
    <location>
        <begin position="135"/>
        <end position="254"/>
    </location>
</feature>
<dbReference type="SUPFAM" id="SSF55347">
    <property type="entry name" value="Glyceraldehyde-3-phosphate dehydrogenase-like, C-terminal domain"/>
    <property type="match status" value="1"/>
</dbReference>
<gene>
    <name evidence="7" type="ordered locus">Rumal_1290</name>
</gene>
<dbReference type="GO" id="GO:0016616">
    <property type="term" value="F:oxidoreductase activity, acting on the CH-OH group of donors, NAD or NADP as acceptor"/>
    <property type="evidence" value="ECO:0007669"/>
    <property type="project" value="UniProtKB-ARBA"/>
</dbReference>
<dbReference type="FunFam" id="3.20.20.100:FF:000002">
    <property type="entry name" value="2,5-diketo-D-gluconic acid reductase A"/>
    <property type="match status" value="1"/>
</dbReference>
<dbReference type="InterPro" id="IPR018170">
    <property type="entry name" value="Aldo/ket_reductase_CS"/>
</dbReference>
<evidence type="ECO:0000259" key="5">
    <source>
        <dbReference type="Pfam" id="PF01408"/>
    </source>
</evidence>
<reference evidence="7 8" key="1">
    <citation type="journal article" date="2011" name="J. Bacteriol.">
        <title>Complete genome of the cellulolytic ruminal bacterium Ruminococcus albus 7.</title>
        <authorList>
            <person name="Suen G."/>
            <person name="Stevenson D.M."/>
            <person name="Bruce D.C."/>
            <person name="Chertkov O."/>
            <person name="Copeland A."/>
            <person name="Cheng J.F."/>
            <person name="Detter C."/>
            <person name="Detter J.C."/>
            <person name="Goodwin L.A."/>
            <person name="Han C.S."/>
            <person name="Hauser L.J."/>
            <person name="Ivanova N.N."/>
            <person name="Kyrpides N.C."/>
            <person name="Land M.L."/>
            <person name="Lapidus A."/>
            <person name="Lucas S."/>
            <person name="Ovchinnikova G."/>
            <person name="Pitluck S."/>
            <person name="Tapia R."/>
            <person name="Woyke T."/>
            <person name="Boyum J."/>
            <person name="Mead D."/>
            <person name="Weimer P.J."/>
        </authorList>
    </citation>
    <scope>NUCLEOTIDE SEQUENCE [LARGE SCALE GENOMIC DNA]</scope>
    <source>
        <strain evidence="8">ATCC 27210 / DSM 20455 / JCM 14654 / NCDO 2250 / 7</strain>
    </source>
</reference>
<dbReference type="GO" id="GO:0000166">
    <property type="term" value="F:nucleotide binding"/>
    <property type="evidence" value="ECO:0007669"/>
    <property type="project" value="InterPro"/>
</dbReference>
<sequence>MNDNKVKWGIMGTAGIASWGTIPGMLKADSCELYAIAGRSLEKAEAFRERFGFKKAYKGYEALLEDPEVEVVYVPLPNDIHSEWVIKALKARKHVICEKPMAMNEMELRSMFAAARENGVLLMEAFAYLHSPYIARLKEIVSSGEIGDIDYIDTAFLTQGYSDDFRLRKEQGGGGIYDLGCYCTSMILSLVDSPMEYIKADAELDGTGVDHMASVMVRFENGVRASFNAGMILGTDTSDRYDRLFIHGSKGYIRSDVEYNGEGELSFTVTVKGEDGSRNSRTEKVSAGSNYALEFRQMNECIRGKAAPYITEEFSVRNMRLLDSILDAVGYGSYLSTEKGGVQTILDALEAGYRYIDTAAFYGNEEQIGEAIAVSGIDRDDIFLCSKVWRDDLGREKTLRSFEDSCRRLRTDHLDMYLIHWPKNSPDDKDWIDKVRASWRAMEELYEQGRIKVIGLSNFLPHHIRPLLQTARIRPMVDQLELHAGYMQEYALAYLGKEGILPQAWSPLGRAKLLDDSRISAIAEKYGCTNAALLLRYLNQRGIPVIPKASTKERMRENLDIFGFRISDDDMSYLSCLPCSGWSGEHPDL</sequence>
<dbReference type="Gene3D" id="3.20.20.100">
    <property type="entry name" value="NADP-dependent oxidoreductase domain"/>
    <property type="match status" value="1"/>
</dbReference>
<comment type="similarity">
    <text evidence="1">Belongs to the aldo/keto reductase family.</text>
</comment>
<dbReference type="Proteomes" id="UP000006919">
    <property type="component" value="Chromosome"/>
</dbReference>
<accession>E6UEN6</accession>
<dbReference type="Pfam" id="PF22725">
    <property type="entry name" value="GFO_IDH_MocA_C3"/>
    <property type="match status" value="1"/>
</dbReference>
<dbReference type="InterPro" id="IPR000683">
    <property type="entry name" value="Gfo/Idh/MocA-like_OxRdtase_N"/>
</dbReference>
<dbReference type="InterPro" id="IPR036812">
    <property type="entry name" value="NAD(P)_OxRdtase_dom_sf"/>
</dbReference>
<evidence type="ECO:0000256" key="1">
    <source>
        <dbReference type="ARBA" id="ARBA00007905"/>
    </source>
</evidence>
<proteinExistence type="inferred from homology"/>
<dbReference type="HOGENOM" id="CLU_411546_0_0_9"/>
<dbReference type="Pfam" id="PF01408">
    <property type="entry name" value="GFO_IDH_MocA"/>
    <property type="match status" value="1"/>
</dbReference>
<dbReference type="OrthoDB" id="9804790at2"/>
<dbReference type="InterPro" id="IPR020471">
    <property type="entry name" value="AKR"/>
</dbReference>
<dbReference type="eggNOG" id="COG0656">
    <property type="taxonomic scope" value="Bacteria"/>
</dbReference>
<dbReference type="Pfam" id="PF00248">
    <property type="entry name" value="Aldo_ket_red"/>
    <property type="match status" value="1"/>
</dbReference>
<dbReference type="InterPro" id="IPR036291">
    <property type="entry name" value="NAD(P)-bd_dom_sf"/>
</dbReference>
<dbReference type="PRINTS" id="PR00069">
    <property type="entry name" value="ALDKETRDTASE"/>
</dbReference>
<dbReference type="PANTHER" id="PTHR43827:SF3">
    <property type="entry name" value="NADP-DEPENDENT OXIDOREDUCTASE DOMAIN-CONTAINING PROTEIN"/>
    <property type="match status" value="1"/>
</dbReference>
<dbReference type="SUPFAM" id="SSF51430">
    <property type="entry name" value="NAD(P)-linked oxidoreductase"/>
    <property type="match status" value="1"/>
</dbReference>
<evidence type="ECO:0000256" key="2">
    <source>
        <dbReference type="ARBA" id="ARBA00022857"/>
    </source>
</evidence>
<dbReference type="EMBL" id="CP002403">
    <property type="protein sequence ID" value="ADU21805.1"/>
    <property type="molecule type" value="Genomic_DNA"/>
</dbReference>
<keyword evidence="2" id="KW-0521">NADP</keyword>
<evidence type="ECO:0000259" key="6">
    <source>
        <dbReference type="Pfam" id="PF22725"/>
    </source>
</evidence>
<dbReference type="PROSITE" id="PS00062">
    <property type="entry name" value="ALDOKETO_REDUCTASE_2"/>
    <property type="match status" value="1"/>
</dbReference>